<keyword evidence="4" id="KW-1185">Reference proteome</keyword>
<dbReference type="CDD" id="cd00202">
    <property type="entry name" value="ZnF_GATA"/>
    <property type="match status" value="1"/>
</dbReference>
<proteinExistence type="predicted"/>
<feature type="compositionally biased region" description="Low complexity" evidence="1">
    <location>
        <begin position="306"/>
        <end position="318"/>
    </location>
</feature>
<evidence type="ECO:0000313" key="3">
    <source>
        <dbReference type="EMBL" id="WOO80665.1"/>
    </source>
</evidence>
<dbReference type="SMART" id="SM00401">
    <property type="entry name" value="ZnF_GATA"/>
    <property type="match status" value="1"/>
</dbReference>
<evidence type="ECO:0000256" key="1">
    <source>
        <dbReference type="SAM" id="MobiDB-lite"/>
    </source>
</evidence>
<dbReference type="GO" id="GO:0006357">
    <property type="term" value="P:regulation of transcription by RNA polymerase II"/>
    <property type="evidence" value="ECO:0007669"/>
    <property type="project" value="TreeGrafter"/>
</dbReference>
<protein>
    <submittedName>
        <fullName evidence="3">CENP-A multicopy suppressor protein 2</fullName>
    </submittedName>
</protein>
<feature type="compositionally biased region" description="Low complexity" evidence="1">
    <location>
        <begin position="690"/>
        <end position="707"/>
    </location>
</feature>
<dbReference type="GO" id="GO:0000183">
    <property type="term" value="P:rDNA heterochromatin formation"/>
    <property type="evidence" value="ECO:0007669"/>
    <property type="project" value="TreeGrafter"/>
</dbReference>
<dbReference type="Pfam" id="PF00320">
    <property type="entry name" value="GATA"/>
    <property type="match status" value="1"/>
</dbReference>
<reference evidence="3" key="1">
    <citation type="submission" date="2023-10" db="EMBL/GenBank/DDBJ databases">
        <authorList>
            <person name="Noh H."/>
        </authorList>
    </citation>
    <scope>NUCLEOTIDE SEQUENCE</scope>
    <source>
        <strain evidence="3">DUCC4014</strain>
    </source>
</reference>
<feature type="region of interest" description="Disordered" evidence="1">
    <location>
        <begin position="224"/>
        <end position="320"/>
    </location>
</feature>
<dbReference type="GO" id="GO:0043565">
    <property type="term" value="F:sequence-specific DNA binding"/>
    <property type="evidence" value="ECO:0007669"/>
    <property type="project" value="InterPro"/>
</dbReference>
<organism evidence="3 4">
    <name type="scientific">Vanrija pseudolonga</name>
    <dbReference type="NCBI Taxonomy" id="143232"/>
    <lineage>
        <taxon>Eukaryota</taxon>
        <taxon>Fungi</taxon>
        <taxon>Dikarya</taxon>
        <taxon>Basidiomycota</taxon>
        <taxon>Agaricomycotina</taxon>
        <taxon>Tremellomycetes</taxon>
        <taxon>Trichosporonales</taxon>
        <taxon>Trichosporonaceae</taxon>
        <taxon>Vanrija</taxon>
    </lineage>
</organism>
<dbReference type="RefSeq" id="XP_062626697.1">
    <property type="nucleotide sequence ID" value="XM_062770713.1"/>
</dbReference>
<dbReference type="GO" id="GO:0008270">
    <property type="term" value="F:zinc ion binding"/>
    <property type="evidence" value="ECO:0007669"/>
    <property type="project" value="InterPro"/>
</dbReference>
<evidence type="ECO:0000313" key="4">
    <source>
        <dbReference type="Proteomes" id="UP000827549"/>
    </source>
</evidence>
<feature type="region of interest" description="Disordered" evidence="1">
    <location>
        <begin position="659"/>
        <end position="745"/>
    </location>
</feature>
<dbReference type="EMBL" id="CP086716">
    <property type="protein sequence ID" value="WOO80665.1"/>
    <property type="molecule type" value="Genomic_DNA"/>
</dbReference>
<dbReference type="SUPFAM" id="SSF57716">
    <property type="entry name" value="Glucocorticoid receptor-like (DNA-binding domain)"/>
    <property type="match status" value="1"/>
</dbReference>
<sequence>MAQPLTPNRIHQLPVQVSYHLQSSSQTFLATFPGLYQVYVHPNVGGSRVDGAEDEAWGAIYLKTVVQGVVMARRVVMASAYNLLTRCSPEIHPTHPGTPDLSLYVLDPRETFLRKSRAAPAHRFAPHSEVWTGKGLVSWALGEPGAGKSLITGRLVRRAEFVGIGAQEAGLSGLEALAANSSQDREAWGIEVAIGLKSGMSSASMFPGPLHYAVESGMFSGVLPAAPPRQPTPPQVALPPSEATPVDLTSDISMGSEADTATVPAKRPLPKSTGGRPRGRPPKQPKRGPVATQRERLGALDGNQTAARSSPAPPSSRADQFFASIPPELRPDHMSKEHAQKLLQSPAFLRMLEKITGTPMLALAQKEARKSQEAPPTPKCWNCGTIKSTVWRTRNNDEGESVRVCNACGLYYNKTKMMRPPSLWSSVDTPTGLDRTLLPRSAAGEASTFKRTLTMVAEKDAQRIANMRATRSRASSSLPAIPRAMPMTSPPRGPAPLPKNVRNAKFAGTTAVAASSPGGWVDAGPSSCPPSGPVAAADDNTIDPNASPNTNLRRIFGDAMPSLAMPLSDDGAGTAESHTGWNADLSAFFDVDGFSMAPGTSHKSIAKSPALRSQADIKGVSSALRGRDIDLGMAPTSMAASSEDDVFSQLFQRTSSVGNLDASDLGHQPSDTPEPFDFSQLPPSSPPSMPSNLPHSALLLSSPGGSPMDISPRPESEAGSRVSPPALSGLRHSVHADDANEEVDQKPVISAGDQEIQDLLSKLASNGKMSDELLALFNAFPAASTA</sequence>
<dbReference type="InterPro" id="IPR000679">
    <property type="entry name" value="Znf_GATA"/>
</dbReference>
<dbReference type="GeneID" id="87807428"/>
<gene>
    <name evidence="3" type="primary">ams2</name>
    <name evidence="3" type="ORF">LOC62_03G004189</name>
</gene>
<dbReference type="GO" id="GO:0030466">
    <property type="term" value="P:silent mating-type cassette heterochromatin formation"/>
    <property type="evidence" value="ECO:0007669"/>
    <property type="project" value="TreeGrafter"/>
</dbReference>
<dbReference type="InterPro" id="IPR013088">
    <property type="entry name" value="Znf_NHR/GATA"/>
</dbReference>
<feature type="domain" description="GATA-type" evidence="2">
    <location>
        <begin position="380"/>
        <end position="408"/>
    </location>
</feature>
<accession>A0AAF0Y5W8</accession>
<dbReference type="PROSITE" id="PS00344">
    <property type="entry name" value="GATA_ZN_FINGER_1"/>
    <property type="match status" value="1"/>
</dbReference>
<feature type="compositionally biased region" description="Basic residues" evidence="1">
    <location>
        <begin position="277"/>
        <end position="286"/>
    </location>
</feature>
<name>A0AAF0Y5W8_9TREE</name>
<dbReference type="AlphaFoldDB" id="A0AAF0Y5W8"/>
<dbReference type="Gene3D" id="3.30.50.10">
    <property type="entry name" value="Erythroid Transcription Factor GATA-1, subunit A"/>
    <property type="match status" value="1"/>
</dbReference>
<dbReference type="Proteomes" id="UP000827549">
    <property type="component" value="Chromosome 3"/>
</dbReference>
<dbReference type="PANTHER" id="PTHR39147">
    <property type="entry name" value="PROTEIN SPT21"/>
    <property type="match status" value="1"/>
</dbReference>
<evidence type="ECO:0000259" key="2">
    <source>
        <dbReference type="PROSITE" id="PS00344"/>
    </source>
</evidence>
<dbReference type="InterPro" id="IPR042403">
    <property type="entry name" value="Spt21/Ams2"/>
</dbReference>
<feature type="region of interest" description="Disordered" evidence="1">
    <location>
        <begin position="467"/>
        <end position="493"/>
    </location>
</feature>
<dbReference type="PANTHER" id="PTHR39147:SF1">
    <property type="entry name" value="PROTEIN SPT21"/>
    <property type="match status" value="1"/>
</dbReference>
<feature type="compositionally biased region" description="Pro residues" evidence="1">
    <location>
        <begin position="225"/>
        <end position="237"/>
    </location>
</feature>